<evidence type="ECO:0000259" key="1">
    <source>
        <dbReference type="Pfam" id="PF13304"/>
    </source>
</evidence>
<dbReference type="InterPro" id="IPR027417">
    <property type="entry name" value="P-loop_NTPase"/>
</dbReference>
<dbReference type="PANTHER" id="PTHR43581">
    <property type="entry name" value="ATP/GTP PHOSPHATASE"/>
    <property type="match status" value="1"/>
</dbReference>
<dbReference type="GO" id="GO:0005524">
    <property type="term" value="F:ATP binding"/>
    <property type="evidence" value="ECO:0007669"/>
    <property type="project" value="UniProtKB-KW"/>
</dbReference>
<evidence type="ECO:0000313" key="3">
    <source>
        <dbReference type="Proteomes" id="UP001156974"/>
    </source>
</evidence>
<dbReference type="SUPFAM" id="SSF52540">
    <property type="entry name" value="P-loop containing nucleoside triphosphate hydrolases"/>
    <property type="match status" value="1"/>
</dbReference>
<comment type="caution">
    <text evidence="2">The sequence shown here is derived from an EMBL/GenBank/DDBJ whole genome shotgun (WGS) entry which is preliminary data.</text>
</comment>
<keyword evidence="2" id="KW-0067">ATP-binding</keyword>
<keyword evidence="2" id="KW-0547">Nucleotide-binding</keyword>
<dbReference type="Proteomes" id="UP001156974">
    <property type="component" value="Unassembled WGS sequence"/>
</dbReference>
<dbReference type="InterPro" id="IPR051396">
    <property type="entry name" value="Bact_Antivir_Def_Nuclease"/>
</dbReference>
<name>A0ABT6TZQ9_9GAMM</name>
<feature type="domain" description="ATPase AAA-type core" evidence="1">
    <location>
        <begin position="220"/>
        <end position="360"/>
    </location>
</feature>
<dbReference type="Gene3D" id="3.40.50.300">
    <property type="entry name" value="P-loop containing nucleotide triphosphate hydrolases"/>
    <property type="match status" value="1"/>
</dbReference>
<dbReference type="RefSeq" id="WP_175083463.1">
    <property type="nucleotide sequence ID" value="NZ_JAKUMG010000003.1"/>
</dbReference>
<accession>A0ABT6TZQ9</accession>
<dbReference type="PANTHER" id="PTHR43581:SF3">
    <property type="entry name" value="AAA+ ATPASE DOMAIN-CONTAINING PROTEIN"/>
    <property type="match status" value="1"/>
</dbReference>
<keyword evidence="3" id="KW-1185">Reference proteome</keyword>
<protein>
    <submittedName>
        <fullName evidence="2">ATP-binding protein</fullName>
    </submittedName>
</protein>
<proteinExistence type="predicted"/>
<sequence>MSFRLKKFKLDDKNLQLPLVKLTNGNDSEDNYFTVVIGNNGTGKSRFLRGIVDSYRKRNVGHENFSLQDKINNPQKLIAITTSLSDKFPSDSSFSRQANPNIIREQYCYLGPRGRVGGSSNRALMDKAISFLMSGFEEKSNFYQYNEIFNYLKYEPVLKLAYKVRVPVELKDSIESIDGENLKSFIAMRSENRSGIRQGTYSRFLSSPEYYWDELADAYRYAFEQQNFNRGGEFNFVINFSEENISRSDHVISHREISRYRVFDDLRKLDLIKSMQVKLYKKHGGEFNYTDASSGEASILSTLIGLVPNLKNDSLILIDEPEISLHPSWQYRYIELIDKLLQSVKGCHVIVATHSHFLISDLPNGRSNIVHFKSSKGNRIDVDYYDENTNGMSAEDVLLNIFDMPSTRNYYLSAIVTELLQLLAEGQKHSDRYHDLCLKVKKVLPNLKPVDPLYDVISKLTKLRLRND</sequence>
<gene>
    <name evidence="2" type="ORF">MKZ47_09835</name>
</gene>
<dbReference type="InterPro" id="IPR003959">
    <property type="entry name" value="ATPase_AAA_core"/>
</dbReference>
<dbReference type="Pfam" id="PF13304">
    <property type="entry name" value="AAA_21"/>
    <property type="match status" value="1"/>
</dbReference>
<organism evidence="2 3">
    <name type="scientific">Pseudoalteromonas shioyasakiensis</name>
    <dbReference type="NCBI Taxonomy" id="1190813"/>
    <lineage>
        <taxon>Bacteria</taxon>
        <taxon>Pseudomonadati</taxon>
        <taxon>Pseudomonadota</taxon>
        <taxon>Gammaproteobacteria</taxon>
        <taxon>Alteromonadales</taxon>
        <taxon>Pseudoalteromonadaceae</taxon>
        <taxon>Pseudoalteromonas</taxon>
    </lineage>
</organism>
<dbReference type="EMBL" id="JAKUMG010000003">
    <property type="protein sequence ID" value="MDI4669397.1"/>
    <property type="molecule type" value="Genomic_DNA"/>
</dbReference>
<evidence type="ECO:0000313" key="2">
    <source>
        <dbReference type="EMBL" id="MDI4669397.1"/>
    </source>
</evidence>
<reference evidence="2 3" key="1">
    <citation type="submission" date="2022-02" db="EMBL/GenBank/DDBJ databases">
        <title>Genome analysis of Beneficial Microorganisms for Coral consortium from Pocillopora damicornis.</title>
        <authorList>
            <person name="Rosado P.M."/>
            <person name="Cardoso P.M."/>
            <person name="Rosado J.G."/>
            <person name="Schultz J."/>
            <person name="Rocha U."/>
            <person name="Costa T.K."/>
            <person name="Peixoto R.S."/>
        </authorList>
    </citation>
    <scope>NUCLEOTIDE SEQUENCE [LARGE SCALE GENOMIC DNA]</scope>
    <source>
        <strain evidence="2 3">BMC5</strain>
    </source>
</reference>